<dbReference type="GO" id="GO:0005886">
    <property type="term" value="C:plasma membrane"/>
    <property type="evidence" value="ECO:0007669"/>
    <property type="project" value="TreeGrafter"/>
</dbReference>
<keyword evidence="1" id="KW-0472">Membrane</keyword>
<dbReference type="Proteomes" id="UP000014568">
    <property type="component" value="Unassembled WGS sequence"/>
</dbReference>
<accession>S3NMX5</accession>
<dbReference type="InterPro" id="IPR007401">
    <property type="entry name" value="DUF454"/>
</dbReference>
<reference evidence="2 3" key="1">
    <citation type="submission" date="2013-06" db="EMBL/GenBank/DDBJ databases">
        <title>The Genome Sequence of Acinetobacter rudis CIP 110305.</title>
        <authorList>
            <consortium name="The Broad Institute Genome Sequencing Platform"/>
            <consortium name="The Broad Institute Genome Sequencing Center for Infectious Disease"/>
            <person name="Cerqueira G."/>
            <person name="Feldgarden M."/>
            <person name="Courvalin P."/>
            <person name="Perichon B."/>
            <person name="Grillot-Courvalin C."/>
            <person name="Clermont D."/>
            <person name="Rocha E."/>
            <person name="Yoon E.-J."/>
            <person name="Nemec A."/>
            <person name="Young S.K."/>
            <person name="Zeng Q."/>
            <person name="Gargeya S."/>
            <person name="Fitzgerald M."/>
            <person name="Abouelleil A."/>
            <person name="Alvarado L."/>
            <person name="Berlin A.M."/>
            <person name="Chapman S.B."/>
            <person name="Dewar J."/>
            <person name="Goldberg J."/>
            <person name="Griggs A."/>
            <person name="Gujja S."/>
            <person name="Hansen M."/>
            <person name="Howarth C."/>
            <person name="Imamovic A."/>
            <person name="Larimer J."/>
            <person name="McCowan C."/>
            <person name="Murphy C."/>
            <person name="Pearson M."/>
            <person name="Priest M."/>
            <person name="Roberts A."/>
            <person name="Saif S."/>
            <person name="Shea T."/>
            <person name="Sykes S."/>
            <person name="Wortman J."/>
            <person name="Nusbaum C."/>
            <person name="Birren B."/>
        </authorList>
    </citation>
    <scope>NUCLEOTIDE SEQUENCE [LARGE SCALE GENOMIC DNA]</scope>
    <source>
        <strain evidence="2 3">CIP 110305</strain>
    </source>
</reference>
<feature type="transmembrane region" description="Helical" evidence="1">
    <location>
        <begin position="98"/>
        <end position="117"/>
    </location>
</feature>
<evidence type="ECO:0000256" key="1">
    <source>
        <dbReference type="SAM" id="Phobius"/>
    </source>
</evidence>
<dbReference type="EMBL" id="ATGI01000013">
    <property type="protein sequence ID" value="EPF75639.1"/>
    <property type="molecule type" value="Genomic_DNA"/>
</dbReference>
<comment type="caution">
    <text evidence="2">The sequence shown here is derived from an EMBL/GenBank/DDBJ whole genome shotgun (WGS) entry which is preliminary data.</text>
</comment>
<evidence type="ECO:0000313" key="2">
    <source>
        <dbReference type="EMBL" id="EPF75639.1"/>
    </source>
</evidence>
<feature type="transmembrane region" description="Helical" evidence="1">
    <location>
        <begin position="33"/>
        <end position="66"/>
    </location>
</feature>
<dbReference type="Pfam" id="PF04304">
    <property type="entry name" value="DUF454"/>
    <property type="match status" value="1"/>
</dbReference>
<name>S3NMX5_9GAMM</name>
<dbReference type="OrthoDB" id="9816293at2"/>
<keyword evidence="1" id="KW-0812">Transmembrane</keyword>
<dbReference type="STRING" id="632955.GCA_000829675_02202"/>
<feature type="transmembrane region" description="Helical" evidence="1">
    <location>
        <begin position="123"/>
        <end position="141"/>
    </location>
</feature>
<sequence length="144" mass="16557">MKTSNQLNEDRASALSSYTQAIPHSSKLVRAVYIVLALLCILLACIGIILPGVPTVDFLFLAAFFASKSSKRLHQWLYQHRLFGPLLNKYKNIRQMSVGYKLFISTSLIFSSAIIYFSELHQHLKLSLYVCIFAFIVWLWIKRK</sequence>
<dbReference type="HOGENOM" id="CLU_113299_0_0_6"/>
<dbReference type="eggNOG" id="COG2832">
    <property type="taxonomic scope" value="Bacteria"/>
</dbReference>
<evidence type="ECO:0000313" key="3">
    <source>
        <dbReference type="Proteomes" id="UP000014568"/>
    </source>
</evidence>
<dbReference type="PANTHER" id="PTHR35813:SF1">
    <property type="entry name" value="INNER MEMBRANE PROTEIN YBAN"/>
    <property type="match status" value="1"/>
</dbReference>
<dbReference type="RefSeq" id="WP_016655715.1">
    <property type="nucleotide sequence ID" value="NZ_KE340352.1"/>
</dbReference>
<keyword evidence="3" id="KW-1185">Reference proteome</keyword>
<gene>
    <name evidence="2" type="ORF">F945_01306</name>
</gene>
<keyword evidence="1" id="KW-1133">Transmembrane helix</keyword>
<evidence type="ECO:0008006" key="4">
    <source>
        <dbReference type="Google" id="ProtNLM"/>
    </source>
</evidence>
<protein>
    <recommendedName>
        <fullName evidence="4">DUF454 domain-containing protein</fullName>
    </recommendedName>
</protein>
<organism evidence="2 3">
    <name type="scientific">Acinetobacter rudis CIP 110305</name>
    <dbReference type="NCBI Taxonomy" id="421052"/>
    <lineage>
        <taxon>Bacteria</taxon>
        <taxon>Pseudomonadati</taxon>
        <taxon>Pseudomonadota</taxon>
        <taxon>Gammaproteobacteria</taxon>
        <taxon>Moraxellales</taxon>
        <taxon>Moraxellaceae</taxon>
        <taxon>Acinetobacter</taxon>
    </lineage>
</organism>
<dbReference type="PANTHER" id="PTHR35813">
    <property type="entry name" value="INNER MEMBRANE PROTEIN YBAN"/>
    <property type="match status" value="1"/>
</dbReference>
<proteinExistence type="predicted"/>
<dbReference type="AlphaFoldDB" id="S3NMX5"/>